<protein>
    <submittedName>
        <fullName evidence="3">Uncharacterized protein</fullName>
    </submittedName>
</protein>
<evidence type="ECO:0000313" key="4">
    <source>
        <dbReference type="EMBL" id="KAB0799549.1"/>
    </source>
</evidence>
<dbReference type="PANTHER" id="PTHR39063">
    <property type="entry name" value="ORAL-FACIAL-DIGITAL SYNDROME 1 PROTEIN HOMOLOG"/>
    <property type="match status" value="1"/>
</dbReference>
<sequence length="508" mass="58062">MISDKIVPAVQMSDVVPSEMSAEEFQKRLYRWFEDRGLLSELRAHLRKQMIGALKDTSIGHVAFTQSNKSVVSPKTQAFNLLVGEFLLRYDYHYSLSVFSTEVPLTNTIPEVPMPINSSPPDKGSCREWKFAEGDMWDILETMGVARESEIAKKIYHAYYEEGEQPLLAYLIKFPNRVLGSVDANFECLLSSNTYDDWARAVGELLHSNQVNAQQIKSVLNSIVSIVDGERKHLQEECTSLRAKLSQYESTQKQLEVEEYRGKLLHHQNLLQERYHQLILREREVQQREYRLEEKEQQLAVREKCLQTTLKESEQGAGKDNELITQLQTENKALQDIKEEQGRRIDELTEKSTILLRDLESAQTAVNILTSGGLRPSTHTKEKSSPSSSASDDGTTNVRREARELLERLTKESEEMDRHYQQFKRQSHRNGLKQFADTVRPRSFRDPFQLKAGHSLDYFSDLELSKPSCSLKRGENVPCKDTDSASSGLDHTFPLSISEATSDNVPSN</sequence>
<evidence type="ECO:0000256" key="1">
    <source>
        <dbReference type="SAM" id="Coils"/>
    </source>
</evidence>
<feature type="coiled-coil region" evidence="1">
    <location>
        <begin position="324"/>
        <end position="365"/>
    </location>
</feature>
<dbReference type="Proteomes" id="UP000327044">
    <property type="component" value="Unassembled WGS sequence"/>
</dbReference>
<dbReference type="EMBL" id="GEZM01058138">
    <property type="protein sequence ID" value="JAV71874.1"/>
    <property type="molecule type" value="Transcribed_RNA"/>
</dbReference>
<evidence type="ECO:0000256" key="2">
    <source>
        <dbReference type="SAM" id="MobiDB-lite"/>
    </source>
</evidence>
<evidence type="ECO:0000313" key="5">
    <source>
        <dbReference type="Proteomes" id="UP000327044"/>
    </source>
</evidence>
<dbReference type="GO" id="GO:0005813">
    <property type="term" value="C:centrosome"/>
    <property type="evidence" value="ECO:0007669"/>
    <property type="project" value="TreeGrafter"/>
</dbReference>
<feature type="compositionally biased region" description="Polar residues" evidence="2">
    <location>
        <begin position="498"/>
        <end position="508"/>
    </location>
</feature>
<proteinExistence type="predicted"/>
<dbReference type="InParanoid" id="A0A1Y1LE20"/>
<dbReference type="GO" id="GO:0005576">
    <property type="term" value="C:extracellular region"/>
    <property type="evidence" value="ECO:0007669"/>
    <property type="project" value="GOC"/>
</dbReference>
<feature type="compositionally biased region" description="Basic and acidic residues" evidence="2">
    <location>
        <begin position="472"/>
        <end position="483"/>
    </location>
</feature>
<gene>
    <name evidence="4" type="ORF">PPYR_07429</name>
</gene>
<reference evidence="3" key="1">
    <citation type="journal article" date="2016" name="Sci. Rep.">
        <title>Molecular characterization of firefly nuptial gifts: a multi-omics approach sheds light on postcopulatory sexual selection.</title>
        <authorList>
            <person name="Al-Wathiqui N."/>
            <person name="Fallon T.R."/>
            <person name="South A."/>
            <person name="Weng J.K."/>
            <person name="Lewis S.M."/>
        </authorList>
    </citation>
    <scope>NUCLEOTIDE SEQUENCE</scope>
</reference>
<dbReference type="AlphaFoldDB" id="A0A1Y1LE20"/>
<feature type="region of interest" description="Disordered" evidence="2">
    <location>
        <begin position="471"/>
        <end position="508"/>
    </location>
</feature>
<dbReference type="Pfam" id="PF16045">
    <property type="entry name" value="LisH_2"/>
    <property type="match status" value="1"/>
</dbReference>
<evidence type="ECO:0000313" key="3">
    <source>
        <dbReference type="EMBL" id="JAV71874.1"/>
    </source>
</evidence>
<dbReference type="GO" id="GO:0036064">
    <property type="term" value="C:ciliary basal body"/>
    <property type="evidence" value="ECO:0007669"/>
    <property type="project" value="TreeGrafter"/>
</dbReference>
<dbReference type="EMBL" id="VVIM01000005">
    <property type="protein sequence ID" value="KAB0799549.1"/>
    <property type="molecule type" value="Genomic_DNA"/>
</dbReference>
<dbReference type="InterPro" id="IPR055289">
    <property type="entry name" value="OFD1"/>
</dbReference>
<feature type="coiled-coil region" evidence="1">
    <location>
        <begin position="399"/>
        <end position="426"/>
    </location>
</feature>
<keyword evidence="5" id="KW-1185">Reference proteome</keyword>
<dbReference type="GO" id="GO:0060287">
    <property type="term" value="P:epithelial cilium movement involved in determination of left/right asymmetry"/>
    <property type="evidence" value="ECO:0007669"/>
    <property type="project" value="TreeGrafter"/>
</dbReference>
<dbReference type="InterPro" id="IPR006594">
    <property type="entry name" value="LisH"/>
</dbReference>
<feature type="coiled-coil region" evidence="1">
    <location>
        <begin position="231"/>
        <end position="258"/>
    </location>
</feature>
<name>A0A1Y1LE20_PHOPY</name>
<organism evidence="3">
    <name type="scientific">Photinus pyralis</name>
    <name type="common">Common eastern firefly</name>
    <name type="synonym">Lampyris pyralis</name>
    <dbReference type="NCBI Taxonomy" id="7054"/>
    <lineage>
        <taxon>Eukaryota</taxon>
        <taxon>Metazoa</taxon>
        <taxon>Ecdysozoa</taxon>
        <taxon>Arthropoda</taxon>
        <taxon>Hexapoda</taxon>
        <taxon>Insecta</taxon>
        <taxon>Pterygota</taxon>
        <taxon>Neoptera</taxon>
        <taxon>Endopterygota</taxon>
        <taxon>Coleoptera</taxon>
        <taxon>Polyphaga</taxon>
        <taxon>Elateriformia</taxon>
        <taxon>Elateroidea</taxon>
        <taxon>Lampyridae</taxon>
        <taxon>Lampyrinae</taxon>
        <taxon>Photinus</taxon>
    </lineage>
</organism>
<accession>A0A1Y1LE20</accession>
<dbReference type="OrthoDB" id="206339at2759"/>
<reference evidence="4 5" key="2">
    <citation type="journal article" date="2018" name="Elife">
        <title>Firefly genomes illuminate parallel origins of bioluminescence in beetles.</title>
        <authorList>
            <person name="Fallon T.R."/>
            <person name="Lower S.E."/>
            <person name="Chang C.H."/>
            <person name="Bessho-Uehara M."/>
            <person name="Martin G.J."/>
            <person name="Bewick A.J."/>
            <person name="Behringer M."/>
            <person name="Debat H.J."/>
            <person name="Wong I."/>
            <person name="Day J.C."/>
            <person name="Suvorov A."/>
            <person name="Silva C.J."/>
            <person name="Stanger-Hall K.F."/>
            <person name="Hall D.W."/>
            <person name="Schmitz R.J."/>
            <person name="Nelson D.R."/>
            <person name="Lewis S.M."/>
            <person name="Shigenobu S."/>
            <person name="Bybee S.M."/>
            <person name="Larracuente A.M."/>
            <person name="Oba Y."/>
            <person name="Weng J.K."/>
        </authorList>
    </citation>
    <scope>NUCLEOTIDE SEQUENCE [LARGE SCALE GENOMIC DNA]</scope>
    <source>
        <strain evidence="4">1611_PpyrPB1</strain>
        <tissue evidence="4">Whole body</tissue>
    </source>
</reference>
<reference evidence="4" key="3">
    <citation type="submission" date="2019-08" db="EMBL/GenBank/DDBJ databases">
        <authorList>
            <consortium name="Photinus pyralis genome working group"/>
            <person name="Fallon T.R."/>
            <person name="Sander Lower S.E."/>
            <person name="Weng J.-K."/>
        </authorList>
    </citation>
    <scope>NUCLEOTIDE SEQUENCE</scope>
    <source>
        <strain evidence="4">1611_PpyrPB1</strain>
        <tissue evidence="4">Whole body</tissue>
    </source>
</reference>
<dbReference type="PANTHER" id="PTHR39063:SF1">
    <property type="entry name" value="OFD1 CENTRIOLE AND CENTRIOLAR SATELLITE PROTEIN"/>
    <property type="match status" value="1"/>
</dbReference>
<keyword evidence="1" id="KW-0175">Coiled coil</keyword>
<dbReference type="PROSITE" id="PS50896">
    <property type="entry name" value="LISH"/>
    <property type="match status" value="1"/>
</dbReference>
<feature type="region of interest" description="Disordered" evidence="2">
    <location>
        <begin position="369"/>
        <end position="398"/>
    </location>
</feature>